<comment type="caution">
    <text evidence="3">The sequence shown here is derived from an EMBL/GenBank/DDBJ whole genome shotgun (WGS) entry which is preliminary data.</text>
</comment>
<name>A0A3F2RSJ4_9STRA</name>
<dbReference type="PANTHER" id="PTHR43083">
    <property type="entry name" value="MANNAN POLYMERASE II"/>
    <property type="match status" value="1"/>
</dbReference>
<dbReference type="PANTHER" id="PTHR43083:SF6">
    <property type="entry name" value="MANNAN POLYMERASE COMPLEXES SUBUNIT MNN9"/>
    <property type="match status" value="1"/>
</dbReference>
<dbReference type="EMBL" id="MBDO02000096">
    <property type="protein sequence ID" value="RLN63443.1"/>
    <property type="molecule type" value="Genomic_DNA"/>
</dbReference>
<accession>A0A3F2RSJ4</accession>
<dbReference type="InterPro" id="IPR052086">
    <property type="entry name" value="Mannan_Polymerase_Subunit"/>
</dbReference>
<dbReference type="AlphaFoldDB" id="A0A3F2RSJ4"/>
<gene>
    <name evidence="2" type="ORF">BBJ29_004314</name>
    <name evidence="3" type="ORF">BBP00_00004155</name>
</gene>
<protein>
    <submittedName>
        <fullName evidence="3">Uncharacterized protein</fullName>
    </submittedName>
</protein>
<comment type="similarity">
    <text evidence="1">Belongs to the ANP1/MMN9/VAN1 family.</text>
</comment>
<organism evidence="3 4">
    <name type="scientific">Phytophthora kernoviae</name>
    <dbReference type="NCBI Taxonomy" id="325452"/>
    <lineage>
        <taxon>Eukaryota</taxon>
        <taxon>Sar</taxon>
        <taxon>Stramenopiles</taxon>
        <taxon>Oomycota</taxon>
        <taxon>Peronosporomycetes</taxon>
        <taxon>Peronosporales</taxon>
        <taxon>Peronosporaceae</taxon>
        <taxon>Phytophthora</taxon>
    </lineage>
</organism>
<evidence type="ECO:0000313" key="4">
    <source>
        <dbReference type="Proteomes" id="UP000277300"/>
    </source>
</evidence>
<dbReference type="OrthoDB" id="204164at2759"/>
<dbReference type="Pfam" id="PF03452">
    <property type="entry name" value="Anp1"/>
    <property type="match status" value="1"/>
</dbReference>
<reference evidence="4 5" key="1">
    <citation type="submission" date="2018-07" db="EMBL/GenBank/DDBJ databases">
        <title>Genome sequencing of oomycete isolates from Chile give support for New Zealand origin for Phytophthora kernoviae and make available the first Nothophytophthora sp. genome.</title>
        <authorList>
            <person name="Studholme D.J."/>
            <person name="Sanfuentes E."/>
            <person name="Panda P."/>
            <person name="Hill R."/>
            <person name="Sambles C."/>
            <person name="Grant M."/>
            <person name="Williams N.M."/>
            <person name="Mcdougal R.L."/>
        </authorList>
    </citation>
    <scope>NUCLEOTIDE SEQUENCE [LARGE SCALE GENOMIC DNA]</scope>
    <source>
        <strain evidence="3">Chile6</strain>
        <strain evidence="2">Chile7</strain>
    </source>
</reference>
<dbReference type="EMBL" id="MBAD02002097">
    <property type="protein sequence ID" value="RLN49779.1"/>
    <property type="molecule type" value="Genomic_DNA"/>
</dbReference>
<dbReference type="Gene3D" id="3.90.550.10">
    <property type="entry name" value="Spore Coat Polysaccharide Biosynthesis Protein SpsA, Chain A"/>
    <property type="match status" value="1"/>
</dbReference>
<evidence type="ECO:0000313" key="5">
    <source>
        <dbReference type="Proteomes" id="UP000284657"/>
    </source>
</evidence>
<proteinExistence type="inferred from homology"/>
<evidence type="ECO:0000256" key="1">
    <source>
        <dbReference type="ARBA" id="ARBA00037964"/>
    </source>
</evidence>
<dbReference type="InterPro" id="IPR029044">
    <property type="entry name" value="Nucleotide-diphossugar_trans"/>
</dbReference>
<dbReference type="Proteomes" id="UP000284657">
    <property type="component" value="Unassembled WGS sequence"/>
</dbReference>
<evidence type="ECO:0000313" key="3">
    <source>
        <dbReference type="EMBL" id="RLN63443.1"/>
    </source>
</evidence>
<sequence length="132" mass="14741">MIRSGLDIVHPTCAWGDDVNSLYDRNAWTGHRKVRPPQADDFVPGELSVKNMLDLREESDSIVPLDSVGGSMLYVRADVHRQGVIFPAHYVIGSEWGAEGYDGIETEGLCYSAHFLGFKCWGMPKETIYHSP</sequence>
<dbReference type="Proteomes" id="UP000277300">
    <property type="component" value="Unassembled WGS sequence"/>
</dbReference>
<evidence type="ECO:0000313" key="2">
    <source>
        <dbReference type="EMBL" id="RLN49779.1"/>
    </source>
</evidence>